<evidence type="ECO:0000256" key="6">
    <source>
        <dbReference type="ARBA" id="ARBA00022917"/>
    </source>
</evidence>
<dbReference type="PRINTS" id="PR01044">
    <property type="entry name" value="TRNASYNTHGA"/>
</dbReference>
<dbReference type="Proteomes" id="UP000006811">
    <property type="component" value="Chromosome"/>
</dbReference>
<keyword evidence="6 9" id="KW-0648">Protein biosynthesis</keyword>
<evidence type="ECO:0000256" key="4">
    <source>
        <dbReference type="ARBA" id="ARBA00022741"/>
    </source>
</evidence>
<dbReference type="STRING" id="261317.BCTU_088"/>
<dbReference type="HAMAP" id="MF_00254">
    <property type="entry name" value="Gly_tRNA_synth_alpha"/>
    <property type="match status" value="1"/>
</dbReference>
<sequence>MVHKEKKTFYNLIQTLQKFWFNHGCIILQPLDISVGAGTFHHKTFFNVIGSQKISFAYVQPSRRPSDGRYMKNPNRLQHYYQFQVIIKPAPNTIQDIYLHSLQEIGIKDQENDIRFVEDNWKNPTLGASGLGWEVWLNGMEITQFTYFQQMGGLNCHPASVEITYGLERIAMHIQNKKNIYDIIWSKLNNKTITYSNLFYNDEKQNSYYNFDFSNTQLLSKLFNLHIQEASRLIEISISLSVPAYEHMLHAIHYFNLLDCKKILSTTERTDYILTIRSKIKKIAQKYVTNK</sequence>
<dbReference type="PANTHER" id="PTHR30075:SF2">
    <property type="entry name" value="GLYCINE--TRNA LIGASE, CHLOROPLASTIC_MITOCHONDRIAL 2"/>
    <property type="match status" value="1"/>
</dbReference>
<evidence type="ECO:0000256" key="5">
    <source>
        <dbReference type="ARBA" id="ARBA00022840"/>
    </source>
</evidence>
<dbReference type="AlphaFoldDB" id="F7WZ29"/>
<keyword evidence="9" id="KW-0963">Cytoplasm</keyword>
<dbReference type="NCBIfam" id="NF006827">
    <property type="entry name" value="PRK09348.1"/>
    <property type="match status" value="1"/>
</dbReference>
<evidence type="ECO:0000313" key="11">
    <source>
        <dbReference type="Proteomes" id="UP000006811"/>
    </source>
</evidence>
<dbReference type="GO" id="GO:0005524">
    <property type="term" value="F:ATP binding"/>
    <property type="evidence" value="ECO:0007669"/>
    <property type="project" value="UniProtKB-UniRule"/>
</dbReference>
<dbReference type="InterPro" id="IPR045864">
    <property type="entry name" value="aa-tRNA-synth_II/BPL/LPL"/>
</dbReference>
<dbReference type="NCBIfam" id="TIGR00388">
    <property type="entry name" value="glyQ"/>
    <property type="match status" value="1"/>
</dbReference>
<accession>F7WZ29</accession>
<comment type="subunit">
    <text evidence="2 9">Tetramer of two alpha and two beta subunits.</text>
</comment>
<keyword evidence="4 9" id="KW-0547">Nucleotide-binding</keyword>
<dbReference type="GO" id="GO:0004820">
    <property type="term" value="F:glycine-tRNA ligase activity"/>
    <property type="evidence" value="ECO:0007669"/>
    <property type="project" value="UniProtKB-UniRule"/>
</dbReference>
<evidence type="ECO:0000256" key="2">
    <source>
        <dbReference type="ARBA" id="ARBA00011209"/>
    </source>
</evidence>
<dbReference type="FunFam" id="3.30.930.10:FF:000006">
    <property type="entry name" value="Glycine--tRNA ligase alpha subunit"/>
    <property type="match status" value="1"/>
</dbReference>
<comment type="subcellular location">
    <subcellularLocation>
        <location evidence="9">Cytoplasm</location>
    </subcellularLocation>
</comment>
<dbReference type="GO" id="GO:0006426">
    <property type="term" value="P:glycyl-tRNA aminoacylation"/>
    <property type="evidence" value="ECO:0007669"/>
    <property type="project" value="UniProtKB-UniRule"/>
</dbReference>
<dbReference type="PROSITE" id="PS50861">
    <property type="entry name" value="AA_TRNA_LIGASE_II_GLYAB"/>
    <property type="match status" value="1"/>
</dbReference>
<evidence type="ECO:0000256" key="1">
    <source>
        <dbReference type="ARBA" id="ARBA00008226"/>
    </source>
</evidence>
<dbReference type="KEGG" id="baj:BCTU_088"/>
<comment type="similarity">
    <text evidence="1 9">Belongs to the class-II aminoacyl-tRNA synthetase family.</text>
</comment>
<dbReference type="SUPFAM" id="SSF55681">
    <property type="entry name" value="Class II aaRS and biotin synthetases"/>
    <property type="match status" value="1"/>
</dbReference>
<dbReference type="eggNOG" id="COG0752">
    <property type="taxonomic scope" value="Bacteria"/>
</dbReference>
<organism evidence="10 11">
    <name type="scientific">Buchnera aphidicola</name>
    <name type="common">Cinara tujafilina</name>
    <dbReference type="NCBI Taxonomy" id="261317"/>
    <lineage>
        <taxon>Bacteria</taxon>
        <taxon>Pseudomonadati</taxon>
        <taxon>Pseudomonadota</taxon>
        <taxon>Gammaproteobacteria</taxon>
        <taxon>Enterobacterales</taxon>
        <taxon>Erwiniaceae</taxon>
        <taxon>Buchnera</taxon>
    </lineage>
</organism>
<comment type="catalytic activity">
    <reaction evidence="8 9">
        <text>tRNA(Gly) + glycine + ATP = glycyl-tRNA(Gly) + AMP + diphosphate</text>
        <dbReference type="Rhea" id="RHEA:16013"/>
        <dbReference type="Rhea" id="RHEA-COMP:9664"/>
        <dbReference type="Rhea" id="RHEA-COMP:9683"/>
        <dbReference type="ChEBI" id="CHEBI:30616"/>
        <dbReference type="ChEBI" id="CHEBI:33019"/>
        <dbReference type="ChEBI" id="CHEBI:57305"/>
        <dbReference type="ChEBI" id="CHEBI:78442"/>
        <dbReference type="ChEBI" id="CHEBI:78522"/>
        <dbReference type="ChEBI" id="CHEBI:456215"/>
        <dbReference type="EC" id="6.1.1.14"/>
    </reaction>
</comment>
<protein>
    <recommendedName>
        <fullName evidence="9">Glycine--tRNA ligase alpha subunit</fullName>
        <ecNumber evidence="9">6.1.1.14</ecNumber>
    </recommendedName>
    <alternativeName>
        <fullName evidence="9">Glycyl-tRNA synthetase alpha subunit</fullName>
        <shortName evidence="9">GlyRS</shortName>
    </alternativeName>
</protein>
<evidence type="ECO:0000256" key="3">
    <source>
        <dbReference type="ARBA" id="ARBA00022598"/>
    </source>
</evidence>
<dbReference type="InterPro" id="IPR002310">
    <property type="entry name" value="Gly-tRNA_ligase_asu"/>
</dbReference>
<dbReference type="PANTHER" id="PTHR30075">
    <property type="entry name" value="GLYCYL-TRNA SYNTHETASE"/>
    <property type="match status" value="1"/>
</dbReference>
<evidence type="ECO:0000256" key="7">
    <source>
        <dbReference type="ARBA" id="ARBA00023146"/>
    </source>
</evidence>
<evidence type="ECO:0000256" key="8">
    <source>
        <dbReference type="ARBA" id="ARBA00047937"/>
    </source>
</evidence>
<dbReference type="Gene3D" id="1.20.58.180">
    <property type="entry name" value="Class II aaRS and biotin synthetases, domain 2"/>
    <property type="match status" value="1"/>
</dbReference>
<evidence type="ECO:0000313" key="10">
    <source>
        <dbReference type="EMBL" id="AEH39679.1"/>
    </source>
</evidence>
<gene>
    <name evidence="9 10" type="primary">glyQ</name>
    <name evidence="10" type="ORF">BCTU_088</name>
</gene>
<dbReference type="Pfam" id="PF02091">
    <property type="entry name" value="tRNA-synt_2e"/>
    <property type="match status" value="1"/>
</dbReference>
<keyword evidence="3 9" id="KW-0436">Ligase</keyword>
<dbReference type="EC" id="6.1.1.14" evidence="9"/>
<dbReference type="HOGENOM" id="CLU_057066_1_0_6"/>
<name>F7WZ29_9GAMM</name>
<dbReference type="OrthoDB" id="9802183at2"/>
<dbReference type="EMBL" id="CP001817">
    <property type="protein sequence ID" value="AEH39679.1"/>
    <property type="molecule type" value="Genomic_DNA"/>
</dbReference>
<dbReference type="Gene3D" id="3.30.930.10">
    <property type="entry name" value="Bira Bifunctional Protein, Domain 2"/>
    <property type="match status" value="1"/>
</dbReference>
<keyword evidence="11" id="KW-1185">Reference proteome</keyword>
<evidence type="ECO:0000256" key="9">
    <source>
        <dbReference type="HAMAP-Rule" id="MF_00254"/>
    </source>
</evidence>
<proteinExistence type="inferred from homology"/>
<keyword evidence="5 9" id="KW-0067">ATP-binding</keyword>
<dbReference type="InterPro" id="IPR006194">
    <property type="entry name" value="Gly-tRNA-synth_heterodimer"/>
</dbReference>
<reference evidence="10 11" key="1">
    <citation type="journal article" date="2011" name="Appl. Environ. Microbiol.">
        <title>The genome of Buchnera aphidicola from the aphid Cinara tujafilina provides new clues about the evolutionary history of metabolic losses in bacterial endosymbionts.</title>
        <authorList>
            <person name="Lamelas A."/>
            <person name="Gosalbes M.J."/>
            <person name="Moya A."/>
            <person name="Latorre A."/>
        </authorList>
    </citation>
    <scope>NUCLEOTIDE SEQUENCE [LARGE SCALE GENOMIC DNA]</scope>
    <source>
        <strain evidence="11">Cinara tujafilina</strain>
    </source>
</reference>
<dbReference type="GO" id="GO:0005829">
    <property type="term" value="C:cytosol"/>
    <property type="evidence" value="ECO:0007669"/>
    <property type="project" value="TreeGrafter"/>
</dbReference>
<keyword evidence="7 9" id="KW-0030">Aminoacyl-tRNA synthetase</keyword>